<comment type="caution">
    <text evidence="3">The sequence shown here is derived from an EMBL/GenBank/DDBJ whole genome shotgun (WGS) entry which is preliminary data.</text>
</comment>
<protein>
    <submittedName>
        <fullName evidence="3">Uncharacterized protein</fullName>
    </submittedName>
</protein>
<gene>
    <name evidence="2" type="ORF">NDU88_000883</name>
    <name evidence="3" type="ORF">NDU88_000885</name>
</gene>
<evidence type="ECO:0000256" key="1">
    <source>
        <dbReference type="SAM" id="MobiDB-lite"/>
    </source>
</evidence>
<keyword evidence="4" id="KW-1185">Reference proteome</keyword>
<evidence type="ECO:0000313" key="4">
    <source>
        <dbReference type="Proteomes" id="UP001066276"/>
    </source>
</evidence>
<feature type="compositionally biased region" description="Polar residues" evidence="1">
    <location>
        <begin position="44"/>
        <end position="55"/>
    </location>
</feature>
<dbReference type="EMBL" id="JANPWB010000012">
    <property type="protein sequence ID" value="KAJ1112622.1"/>
    <property type="molecule type" value="Genomic_DNA"/>
</dbReference>
<dbReference type="AlphaFoldDB" id="A0AAV7ND96"/>
<proteinExistence type="predicted"/>
<feature type="region of interest" description="Disordered" evidence="1">
    <location>
        <begin position="35"/>
        <end position="75"/>
    </location>
</feature>
<organism evidence="3 4">
    <name type="scientific">Pleurodeles waltl</name>
    <name type="common">Iberian ribbed newt</name>
    <dbReference type="NCBI Taxonomy" id="8319"/>
    <lineage>
        <taxon>Eukaryota</taxon>
        <taxon>Metazoa</taxon>
        <taxon>Chordata</taxon>
        <taxon>Craniata</taxon>
        <taxon>Vertebrata</taxon>
        <taxon>Euteleostomi</taxon>
        <taxon>Amphibia</taxon>
        <taxon>Batrachia</taxon>
        <taxon>Caudata</taxon>
        <taxon>Salamandroidea</taxon>
        <taxon>Salamandridae</taxon>
        <taxon>Pleurodelinae</taxon>
        <taxon>Pleurodeles</taxon>
    </lineage>
</organism>
<evidence type="ECO:0000313" key="2">
    <source>
        <dbReference type="EMBL" id="KAJ1112622.1"/>
    </source>
</evidence>
<dbReference type="Proteomes" id="UP001066276">
    <property type="component" value="Chromosome 8"/>
</dbReference>
<evidence type="ECO:0000313" key="3">
    <source>
        <dbReference type="EMBL" id="KAJ1112624.1"/>
    </source>
</evidence>
<sequence>MNVSLPQYEVRTWQHGWCAPGGLHQWKPEMLKGGEDARAEDNRVPTTEPKSQMQPTPEDAKGVSGEGQVREKHLERSVGVKGALVLTAAVLARGHGHKHRDFYPLINFSGPAIFLNNRRYNTEGERFPGKEHLKIKNKDHAFDFL</sequence>
<name>A0AAV7ND96_PLEWA</name>
<dbReference type="EMBL" id="JANPWB010000012">
    <property type="protein sequence ID" value="KAJ1112624.1"/>
    <property type="molecule type" value="Genomic_DNA"/>
</dbReference>
<accession>A0AAV7ND96</accession>
<reference evidence="3" key="1">
    <citation type="journal article" date="2022" name="bioRxiv">
        <title>Sequencing and chromosome-scale assembly of the giantPleurodeles waltlgenome.</title>
        <authorList>
            <person name="Brown T."/>
            <person name="Elewa A."/>
            <person name="Iarovenko S."/>
            <person name="Subramanian E."/>
            <person name="Araus A.J."/>
            <person name="Petzold A."/>
            <person name="Susuki M."/>
            <person name="Suzuki K.-i.T."/>
            <person name="Hayashi T."/>
            <person name="Toyoda A."/>
            <person name="Oliveira C."/>
            <person name="Osipova E."/>
            <person name="Leigh N.D."/>
            <person name="Simon A."/>
            <person name="Yun M.H."/>
        </authorList>
    </citation>
    <scope>NUCLEOTIDE SEQUENCE</scope>
    <source>
        <strain evidence="3">20211129_DDA</strain>
        <tissue evidence="3">Liver</tissue>
    </source>
</reference>